<dbReference type="Gene3D" id="3.90.70.10">
    <property type="entry name" value="Cysteine proteinases"/>
    <property type="match status" value="1"/>
</dbReference>
<dbReference type="InterPro" id="IPR028889">
    <property type="entry name" value="USP"/>
</dbReference>
<dbReference type="InterPro" id="IPR038765">
    <property type="entry name" value="Papain-like_cys_pep_sf"/>
</dbReference>
<evidence type="ECO:0000313" key="3">
    <source>
        <dbReference type="EMBL" id="OBA19569.1"/>
    </source>
</evidence>
<dbReference type="SUPFAM" id="SSF54001">
    <property type="entry name" value="Cysteine proteinases"/>
    <property type="match status" value="1"/>
</dbReference>
<comment type="caution">
    <text evidence="3">The sequence shown here is derived from an EMBL/GenBank/DDBJ whole genome shotgun (WGS) entry which is preliminary data.</text>
</comment>
<dbReference type="GO" id="GO:0004843">
    <property type="term" value="F:cysteine-type deubiquitinase activity"/>
    <property type="evidence" value="ECO:0007669"/>
    <property type="project" value="InterPro"/>
</dbReference>
<dbReference type="EMBL" id="LXTC01000006">
    <property type="protein sequence ID" value="OBA19569.1"/>
    <property type="molecule type" value="Genomic_DNA"/>
</dbReference>
<dbReference type="RefSeq" id="XP_018710097.1">
    <property type="nucleotide sequence ID" value="XM_018859092.1"/>
</dbReference>
<feature type="compositionally biased region" description="Acidic residues" evidence="1">
    <location>
        <begin position="396"/>
        <end position="407"/>
    </location>
</feature>
<evidence type="ECO:0000256" key="1">
    <source>
        <dbReference type="SAM" id="MobiDB-lite"/>
    </source>
</evidence>
<feature type="domain" description="USP" evidence="2">
    <location>
        <begin position="11"/>
        <end position="693"/>
    </location>
</feature>
<dbReference type="GO" id="GO:0016579">
    <property type="term" value="P:protein deubiquitination"/>
    <property type="evidence" value="ECO:0007669"/>
    <property type="project" value="InterPro"/>
</dbReference>
<reference evidence="3 4" key="1">
    <citation type="submission" date="2016-05" db="EMBL/GenBank/DDBJ databases">
        <title>Comparative genomics of biotechnologically important yeasts.</title>
        <authorList>
            <consortium name="DOE Joint Genome Institute"/>
            <person name="Riley R."/>
            <person name="Haridas S."/>
            <person name="Wolfe K.H."/>
            <person name="Lopes M.R."/>
            <person name="Hittinger C.T."/>
            <person name="Goker M."/>
            <person name="Salamov A."/>
            <person name="Wisecaver J."/>
            <person name="Long T.M."/>
            <person name="Aerts A.L."/>
            <person name="Barry K."/>
            <person name="Choi C."/>
            <person name="Clum A."/>
            <person name="Coughlan A.Y."/>
            <person name="Deshpande S."/>
            <person name="Douglass A.P."/>
            <person name="Hanson S.J."/>
            <person name="Klenk H.-P."/>
            <person name="LaButti K."/>
            <person name="Lapidus A."/>
            <person name="Lindquist E."/>
            <person name="Lipzen A."/>
            <person name="Meier-kolthoff J.P."/>
            <person name="Ohm R.A."/>
            <person name="Otillar R.P."/>
            <person name="Pangilinan J."/>
            <person name="Peng Y."/>
            <person name="Rokas A."/>
            <person name="Rosa C.A."/>
            <person name="Scheuner C."/>
            <person name="Sibirny A.A."/>
            <person name="Slot J.C."/>
            <person name="Stielow J.B."/>
            <person name="Sun H."/>
            <person name="Kurtzman C.P."/>
            <person name="Blackwell M."/>
            <person name="Grigoriev I.V."/>
            <person name="Jeffries T.W."/>
        </authorList>
    </citation>
    <scope>NUCLEOTIDE SEQUENCE [LARGE SCALE GENOMIC DNA]</scope>
    <source>
        <strain evidence="3 4">NRRL YB-4993</strain>
    </source>
</reference>
<dbReference type="InterPro" id="IPR018200">
    <property type="entry name" value="USP_CS"/>
</dbReference>
<protein>
    <submittedName>
        <fullName evidence="3">Cysteine proteinase</fullName>
    </submittedName>
</protein>
<dbReference type="AlphaFoldDB" id="A0A1A0H656"/>
<dbReference type="PROSITE" id="PS00973">
    <property type="entry name" value="USP_2"/>
    <property type="match status" value="1"/>
</dbReference>
<dbReference type="PANTHER" id="PTHR24006">
    <property type="entry name" value="UBIQUITIN CARBOXYL-TERMINAL HYDROLASE"/>
    <property type="match status" value="1"/>
</dbReference>
<dbReference type="GO" id="GO:0005829">
    <property type="term" value="C:cytosol"/>
    <property type="evidence" value="ECO:0007669"/>
    <property type="project" value="TreeGrafter"/>
</dbReference>
<dbReference type="PROSITE" id="PS50235">
    <property type="entry name" value="USP_3"/>
    <property type="match status" value="1"/>
</dbReference>
<evidence type="ECO:0000313" key="4">
    <source>
        <dbReference type="Proteomes" id="UP000092555"/>
    </source>
</evidence>
<feature type="compositionally biased region" description="Low complexity" evidence="1">
    <location>
        <begin position="426"/>
        <end position="447"/>
    </location>
</feature>
<sequence>MFSKRPDKHTTGLINMRNDCFANSTVQAYSALPGLTVYLNRMMEAYINVLELVADVDADLDDIILPENIVKLSRSKEIKHDQAPKKAFDLFKLTLHVALAKIVKKLQETQMTSRTVSVWTFLHEIERIYNAKISRSQHDAHELTQLINETLEAENILCVRILKHIRETLSAKGHISPALEQAEFPEFPFGGLVLSQMKCLACSHVSKPNISPFLMMTLHPPQETSTKLETLLDENEAETITEYHCLKCRLLRIIANEKCLKDLGKLNPESEEALVRELISLNDENRLFINEDLRKDLEKYVDSYNKLGLDILKVHSTVFRQCHILKPPKLFGIHLSRSAFDGVTLSRNPCRVHFSDKISLSIDEKFLEDLQKFQSSSDDEAFAPVLEHGVLTTDVNDMEDENVQQEDVDLKGDEGEETDNLESSDADTQTQSDSDSDSESVSLSLVEDAAESVRTEVKGDTLNRAPISEDQQQSLIKHFSRFEFSENNIYKYRLKAIIKHQGSHTQGHYECYRRKPLFVKDGEGKIVKLSPEIDEELLMQVDKVGGGSGDHFNKERTTSMSTVDLQDTLDSEKGAFRRKFSMIMGRRPSILQADPHEANLQEIINSGLATPAEVMVDGGNYFLAPSALDIQKLMDKIARDQKPSRVSRVKMKKIPSLIKSPFWRVGDSHVTEATKSAVLFETTSVYMLYFERVDRKQL</sequence>
<name>A0A1A0H656_9ASCO</name>
<evidence type="ECO:0000259" key="2">
    <source>
        <dbReference type="PROSITE" id="PS50235"/>
    </source>
</evidence>
<dbReference type="GeneID" id="30032068"/>
<proteinExistence type="predicted"/>
<organism evidence="3 4">
    <name type="scientific">Metschnikowia bicuspidata var. bicuspidata NRRL YB-4993</name>
    <dbReference type="NCBI Taxonomy" id="869754"/>
    <lineage>
        <taxon>Eukaryota</taxon>
        <taxon>Fungi</taxon>
        <taxon>Dikarya</taxon>
        <taxon>Ascomycota</taxon>
        <taxon>Saccharomycotina</taxon>
        <taxon>Pichiomycetes</taxon>
        <taxon>Metschnikowiaceae</taxon>
        <taxon>Metschnikowia</taxon>
    </lineage>
</organism>
<feature type="compositionally biased region" description="Acidic residues" evidence="1">
    <location>
        <begin position="414"/>
        <end position="425"/>
    </location>
</feature>
<dbReference type="InterPro" id="IPR050164">
    <property type="entry name" value="Peptidase_C19"/>
</dbReference>
<dbReference type="Proteomes" id="UP000092555">
    <property type="component" value="Unassembled WGS sequence"/>
</dbReference>
<dbReference type="GO" id="GO:0005634">
    <property type="term" value="C:nucleus"/>
    <property type="evidence" value="ECO:0007669"/>
    <property type="project" value="TreeGrafter"/>
</dbReference>
<dbReference type="OrthoDB" id="2248014at2759"/>
<dbReference type="STRING" id="869754.A0A1A0H656"/>
<keyword evidence="4" id="KW-1185">Reference proteome</keyword>
<dbReference type="InterPro" id="IPR001394">
    <property type="entry name" value="Peptidase_C19_UCH"/>
</dbReference>
<dbReference type="Pfam" id="PF00443">
    <property type="entry name" value="UCH"/>
    <property type="match status" value="1"/>
</dbReference>
<accession>A0A1A0H656</accession>
<feature type="region of interest" description="Disordered" evidence="1">
    <location>
        <begin position="393"/>
        <end position="451"/>
    </location>
</feature>
<gene>
    <name evidence="3" type="ORF">METBIDRAFT_79580</name>
</gene>